<comment type="caution">
    <text evidence="1">The sequence shown here is derived from an EMBL/GenBank/DDBJ whole genome shotgun (WGS) entry which is preliminary data.</text>
</comment>
<evidence type="ECO:0000313" key="2">
    <source>
        <dbReference type="Proteomes" id="UP000488299"/>
    </source>
</evidence>
<proteinExistence type="predicted"/>
<gene>
    <name evidence="1" type="ORF">F5984_07630</name>
</gene>
<reference evidence="1 2" key="1">
    <citation type="submission" date="2019-10" db="EMBL/GenBank/DDBJ databases">
        <title>Rudanella paleaurantiibacter sp. nov., isolated from sludge.</title>
        <authorList>
            <person name="Xu S.Q."/>
        </authorList>
    </citation>
    <scope>NUCLEOTIDE SEQUENCE [LARGE SCALE GENOMIC DNA]</scope>
    <source>
        <strain evidence="1 2">HX-22-17</strain>
    </source>
</reference>
<dbReference type="Proteomes" id="UP000488299">
    <property type="component" value="Unassembled WGS sequence"/>
</dbReference>
<evidence type="ECO:0000313" key="1">
    <source>
        <dbReference type="EMBL" id="KAB7732075.1"/>
    </source>
</evidence>
<dbReference type="AlphaFoldDB" id="A0A7J5U4U0"/>
<accession>A0A7J5U4U0</accession>
<keyword evidence="2" id="KW-1185">Reference proteome</keyword>
<dbReference type="RefSeq" id="WP_152123649.1">
    <property type="nucleotide sequence ID" value="NZ_WELI01000002.1"/>
</dbReference>
<dbReference type="EMBL" id="WELI01000002">
    <property type="protein sequence ID" value="KAB7732075.1"/>
    <property type="molecule type" value="Genomic_DNA"/>
</dbReference>
<organism evidence="1 2">
    <name type="scientific">Rudanella paleaurantiibacter</name>
    <dbReference type="NCBI Taxonomy" id="2614655"/>
    <lineage>
        <taxon>Bacteria</taxon>
        <taxon>Pseudomonadati</taxon>
        <taxon>Bacteroidota</taxon>
        <taxon>Cytophagia</taxon>
        <taxon>Cytophagales</taxon>
        <taxon>Cytophagaceae</taxon>
        <taxon>Rudanella</taxon>
    </lineage>
</organism>
<protein>
    <submittedName>
        <fullName evidence="1">Uncharacterized protein</fullName>
    </submittedName>
</protein>
<sequence length="69" mass="7957">MDVLVFKTDLTQQHLPLLTHTLAPLGGLLRWSVDWEDCDRVLRVESNDLPSQVVIRELEQLKISCEELT</sequence>
<name>A0A7J5U4U0_9BACT</name>